<dbReference type="PANTHER" id="PTHR11102">
    <property type="entry name" value="SEL-1-LIKE PROTEIN"/>
    <property type="match status" value="1"/>
</dbReference>
<name>A0A9X2C0N7_9BURK</name>
<organism evidence="1 2">
    <name type="scientific">Scleromatobacter humisilvae</name>
    <dbReference type="NCBI Taxonomy" id="2897159"/>
    <lineage>
        <taxon>Bacteria</taxon>
        <taxon>Pseudomonadati</taxon>
        <taxon>Pseudomonadota</taxon>
        <taxon>Betaproteobacteria</taxon>
        <taxon>Burkholderiales</taxon>
        <taxon>Sphaerotilaceae</taxon>
        <taxon>Scleromatobacter</taxon>
    </lineage>
</organism>
<dbReference type="Proteomes" id="UP001139353">
    <property type="component" value="Unassembled WGS sequence"/>
</dbReference>
<keyword evidence="2" id="KW-1185">Reference proteome</keyword>
<dbReference type="InterPro" id="IPR006597">
    <property type="entry name" value="Sel1-like"/>
</dbReference>
<evidence type="ECO:0000313" key="1">
    <source>
        <dbReference type="EMBL" id="MCK9688008.1"/>
    </source>
</evidence>
<dbReference type="PANTHER" id="PTHR11102:SF160">
    <property type="entry name" value="ERAD-ASSOCIATED E3 UBIQUITIN-PROTEIN LIGASE COMPONENT HRD3"/>
    <property type="match status" value="1"/>
</dbReference>
<protein>
    <submittedName>
        <fullName evidence="1">Sel1 repeat family protein</fullName>
    </submittedName>
</protein>
<dbReference type="EMBL" id="JAJLJH010000006">
    <property type="protein sequence ID" value="MCK9688008.1"/>
    <property type="molecule type" value="Genomic_DNA"/>
</dbReference>
<evidence type="ECO:0000313" key="2">
    <source>
        <dbReference type="Proteomes" id="UP001139353"/>
    </source>
</evidence>
<dbReference type="RefSeq" id="WP_275684049.1">
    <property type="nucleotide sequence ID" value="NZ_JAJLJH010000006.1"/>
</dbReference>
<dbReference type="SMART" id="SM00671">
    <property type="entry name" value="SEL1"/>
    <property type="match status" value="7"/>
</dbReference>
<gene>
    <name evidence="1" type="ORF">LPC04_20070</name>
</gene>
<reference evidence="1" key="1">
    <citation type="submission" date="2021-11" db="EMBL/GenBank/DDBJ databases">
        <title>BS-T2-15 a new species belonging to the Comamonadaceae family isolated from the soil of a French oak forest.</title>
        <authorList>
            <person name="Mieszkin S."/>
            <person name="Alain K."/>
        </authorList>
    </citation>
    <scope>NUCLEOTIDE SEQUENCE</scope>
    <source>
        <strain evidence="1">BS-T2-15</strain>
    </source>
</reference>
<proteinExistence type="predicted"/>
<accession>A0A9X2C0N7</accession>
<dbReference type="Gene3D" id="1.25.40.10">
    <property type="entry name" value="Tetratricopeptide repeat domain"/>
    <property type="match status" value="2"/>
</dbReference>
<dbReference type="InterPro" id="IPR050767">
    <property type="entry name" value="Sel1_AlgK"/>
</dbReference>
<dbReference type="AlphaFoldDB" id="A0A9X2C0N7"/>
<sequence>MNDVARLFLETYARGGEADGGWKFGKALLQAQLDYSEESLERIDLLLKAIRDRTRPVHEAFIADPAGRNFLSLLAFYLMAVLSRRTGAEIEWHDTRSAQKATADWASIADTPFTRLVALAPDQGLLFLPLVWLHDRLFGLGLGQYDKASDYLLSVANELEYDLPMAWWNAARLVGVTASTMMAAVAEGRPALPQIAWHHPRGQRTNIVTLPYEGEDAAARGEAALADNREGAAWKTFVYNTWINASGARVPAISVTVQTYGPSPLRLRMAFRYRPAADGRPLAILDPSVWEFNVPEETFLRLNAAVKRGAQGVRWPAGKSWLDHYEGRRDVPSLLPAAVHVPPSYATGEQMRIGDAVLTDGGLLPGRVVQLVPGSDGHMACVFKDARGQRRTATATQVREGVLFVSRSPADHLQECVSWLEQRIKQAPRGRADPNALTSPAHACVALAGLLWQGLGVAKNPATARQLWQAAADAGNAAAELALAAIHLEGDTVRQDVAKGLQLLRSAVAKGHAPALARLGQEFETGLRVPGDTAQAVSLLTRASEAGNAHGTYRLAWMHRIGKGVRHDMARCIALITQAAGGGYAQAQYELAMHCSTGDGVPHDDERAVWWLERAVQNDHGEAMIMLAGKYERGRGVPQDLAKAVTLYRQAADKKIPAAWYHLGQMTADGRGLERDLREAMRLMTLAAHDGVGDAKEQLEDLELAMTRENRG</sequence>
<dbReference type="Pfam" id="PF08238">
    <property type="entry name" value="Sel1"/>
    <property type="match status" value="7"/>
</dbReference>
<dbReference type="SUPFAM" id="SSF81901">
    <property type="entry name" value="HCP-like"/>
    <property type="match status" value="2"/>
</dbReference>
<dbReference type="InterPro" id="IPR011990">
    <property type="entry name" value="TPR-like_helical_dom_sf"/>
</dbReference>
<comment type="caution">
    <text evidence="1">The sequence shown here is derived from an EMBL/GenBank/DDBJ whole genome shotgun (WGS) entry which is preliminary data.</text>
</comment>